<feature type="transmembrane region" description="Helical" evidence="1">
    <location>
        <begin position="7"/>
        <end position="26"/>
    </location>
</feature>
<keyword evidence="1" id="KW-1133">Transmembrane helix</keyword>
<protein>
    <submittedName>
        <fullName evidence="2">Uncharacterized protein</fullName>
    </submittedName>
</protein>
<gene>
    <name evidence="2" type="ORF">A2814_03125</name>
</gene>
<comment type="caution">
    <text evidence="2">The sequence shown here is derived from an EMBL/GenBank/DDBJ whole genome shotgun (WGS) entry which is preliminary data.</text>
</comment>
<keyword evidence="1" id="KW-0472">Membrane</keyword>
<feature type="transmembrane region" description="Helical" evidence="1">
    <location>
        <begin position="38"/>
        <end position="55"/>
    </location>
</feature>
<dbReference type="Proteomes" id="UP000177869">
    <property type="component" value="Unassembled WGS sequence"/>
</dbReference>
<evidence type="ECO:0000313" key="3">
    <source>
        <dbReference type="Proteomes" id="UP000177869"/>
    </source>
</evidence>
<accession>A0A1F6UQ24</accession>
<organism evidence="2 3">
    <name type="scientific">Candidatus Nomurabacteria bacterium RIFCSPHIGHO2_01_FULL_38_19</name>
    <dbReference type="NCBI Taxonomy" id="1801732"/>
    <lineage>
        <taxon>Bacteria</taxon>
        <taxon>Candidatus Nomuraibacteriota</taxon>
    </lineage>
</organism>
<evidence type="ECO:0000313" key="2">
    <source>
        <dbReference type="EMBL" id="OGI59500.1"/>
    </source>
</evidence>
<sequence length="64" mass="7314">MIKNNFVFVVSAVFLIIGVIHVLRVFGGWEVQIENSVIPMWVSWVAVIVAFYLSFQGFRLAKKV</sequence>
<dbReference type="EMBL" id="MFTI01000032">
    <property type="protein sequence ID" value="OGI59500.1"/>
    <property type="molecule type" value="Genomic_DNA"/>
</dbReference>
<keyword evidence="1" id="KW-0812">Transmembrane</keyword>
<name>A0A1F6UQ24_9BACT</name>
<reference evidence="2 3" key="1">
    <citation type="journal article" date="2016" name="Nat. Commun.">
        <title>Thousands of microbial genomes shed light on interconnected biogeochemical processes in an aquifer system.</title>
        <authorList>
            <person name="Anantharaman K."/>
            <person name="Brown C.T."/>
            <person name="Hug L.A."/>
            <person name="Sharon I."/>
            <person name="Castelle C.J."/>
            <person name="Probst A.J."/>
            <person name="Thomas B.C."/>
            <person name="Singh A."/>
            <person name="Wilkins M.J."/>
            <person name="Karaoz U."/>
            <person name="Brodie E.L."/>
            <person name="Williams K.H."/>
            <person name="Hubbard S.S."/>
            <person name="Banfield J.F."/>
        </authorList>
    </citation>
    <scope>NUCLEOTIDE SEQUENCE [LARGE SCALE GENOMIC DNA]</scope>
</reference>
<dbReference type="AlphaFoldDB" id="A0A1F6UQ24"/>
<proteinExistence type="predicted"/>
<evidence type="ECO:0000256" key="1">
    <source>
        <dbReference type="SAM" id="Phobius"/>
    </source>
</evidence>